<comment type="caution">
    <text evidence="1">The sequence shown here is derived from an EMBL/GenBank/DDBJ whole genome shotgun (WGS) entry which is preliminary data.</text>
</comment>
<dbReference type="AlphaFoldDB" id="A0A085W523"/>
<dbReference type="EMBL" id="JMCB01000020">
    <property type="protein sequence ID" value="KFE62786.1"/>
    <property type="molecule type" value="Genomic_DNA"/>
</dbReference>
<keyword evidence="2" id="KW-1185">Reference proteome</keyword>
<dbReference type="Proteomes" id="UP000028725">
    <property type="component" value="Unassembled WGS sequence"/>
</dbReference>
<accession>A0A085W523</accession>
<sequence>MVAEEQALMEILQRLGFTVTRILEREVIQYSCAGALIRFEQFPLMDTLVEVEGEPESIERVIQWMGLPRAGFTSEPLAKFVSRFEERTGRNALLARSHLMAHAPVA</sequence>
<proteinExistence type="predicted"/>
<name>A0A085W523_9BACT</name>
<protein>
    <submittedName>
        <fullName evidence="1">Uncharacterized protein</fullName>
    </submittedName>
</protein>
<evidence type="ECO:0000313" key="2">
    <source>
        <dbReference type="Proteomes" id="UP000028725"/>
    </source>
</evidence>
<evidence type="ECO:0000313" key="1">
    <source>
        <dbReference type="EMBL" id="KFE62786.1"/>
    </source>
</evidence>
<reference evidence="1 2" key="1">
    <citation type="submission" date="2014-04" db="EMBL/GenBank/DDBJ databases">
        <title>Genome assembly of Hyalangium minutum DSM 14724.</title>
        <authorList>
            <person name="Sharma G."/>
            <person name="Subramanian S."/>
        </authorList>
    </citation>
    <scope>NUCLEOTIDE SEQUENCE [LARGE SCALE GENOMIC DNA]</scope>
    <source>
        <strain evidence="1 2">DSM 14724</strain>
    </source>
</reference>
<organism evidence="1 2">
    <name type="scientific">Hyalangium minutum</name>
    <dbReference type="NCBI Taxonomy" id="394096"/>
    <lineage>
        <taxon>Bacteria</taxon>
        <taxon>Pseudomonadati</taxon>
        <taxon>Myxococcota</taxon>
        <taxon>Myxococcia</taxon>
        <taxon>Myxococcales</taxon>
        <taxon>Cystobacterineae</taxon>
        <taxon>Archangiaceae</taxon>
        <taxon>Hyalangium</taxon>
    </lineage>
</organism>
<gene>
    <name evidence="1" type="ORF">DB31_3900</name>
</gene>
<dbReference type="STRING" id="394096.DB31_3900"/>